<reference evidence="1 2" key="1">
    <citation type="submission" date="2019-07" db="EMBL/GenBank/DDBJ databases">
        <title>Complete Genome Sequence of Leptotrichia hongkongensis Strain JMUB5056.</title>
        <authorList>
            <person name="Watanabe S."/>
            <person name="Cui L."/>
        </authorList>
    </citation>
    <scope>NUCLEOTIDE SEQUENCE [LARGE SCALE GENOMIC DNA]</scope>
    <source>
        <strain evidence="1 2">JMUB5056</strain>
    </source>
</reference>
<name>A0A510L4J1_9FUSO</name>
<dbReference type="EMBL" id="AP019846">
    <property type="protein sequence ID" value="BBM58726.1"/>
    <property type="molecule type" value="Genomic_DNA"/>
</dbReference>
<evidence type="ECO:0000313" key="1">
    <source>
        <dbReference type="EMBL" id="BBM58726.1"/>
    </source>
</evidence>
<gene>
    <name evidence="1" type="ORF">JMUB5056_0306</name>
</gene>
<protein>
    <submittedName>
        <fullName evidence="1">Uncharacterized protein</fullName>
    </submittedName>
</protein>
<dbReference type="KEGG" id="lhg:JMUB5056_0306"/>
<sequence>MVRFGGIIVDMMYMDDAIEAIIKLMEADFYKFNKYIKCKLRSTKELEIYKKYFF</sequence>
<dbReference type="Proteomes" id="UP000321561">
    <property type="component" value="Chromosome"/>
</dbReference>
<proteinExistence type="predicted"/>
<organism evidence="1 2">
    <name type="scientific">Leptotrichia hongkongensis</name>
    <dbReference type="NCBI Taxonomy" id="554406"/>
    <lineage>
        <taxon>Bacteria</taxon>
        <taxon>Fusobacteriati</taxon>
        <taxon>Fusobacteriota</taxon>
        <taxon>Fusobacteriia</taxon>
        <taxon>Fusobacteriales</taxon>
        <taxon>Leptotrichiaceae</taxon>
        <taxon>Leptotrichia</taxon>
    </lineage>
</organism>
<dbReference type="AlphaFoldDB" id="A0A510L4J1"/>
<accession>A0A510L4J1</accession>
<evidence type="ECO:0000313" key="2">
    <source>
        <dbReference type="Proteomes" id="UP000321561"/>
    </source>
</evidence>